<dbReference type="InterPro" id="IPR050264">
    <property type="entry name" value="Bact_CCA-adding_enz_type3_sf"/>
</dbReference>
<evidence type="ECO:0000256" key="6">
    <source>
        <dbReference type="ARBA" id="ARBA00022741"/>
    </source>
</evidence>
<evidence type="ECO:0000256" key="7">
    <source>
        <dbReference type="ARBA" id="ARBA00022842"/>
    </source>
</evidence>
<keyword evidence="5" id="KW-0479">Metal-binding</keyword>
<evidence type="ECO:0000256" key="8">
    <source>
        <dbReference type="ARBA" id="ARBA00022884"/>
    </source>
</evidence>
<dbReference type="Gene3D" id="1.10.246.80">
    <property type="match status" value="1"/>
</dbReference>
<dbReference type="RefSeq" id="WP_378140866.1">
    <property type="nucleotide sequence ID" value="NZ_JBHSEF010000011.1"/>
</dbReference>
<dbReference type="EC" id="2.7.7.72" evidence="13"/>
<evidence type="ECO:0000259" key="11">
    <source>
        <dbReference type="Pfam" id="PF12627"/>
    </source>
</evidence>
<dbReference type="PANTHER" id="PTHR46173:SF1">
    <property type="entry name" value="CCA TRNA NUCLEOTIDYLTRANSFERASE 1, MITOCHONDRIAL"/>
    <property type="match status" value="1"/>
</dbReference>
<dbReference type="Gene3D" id="3.30.460.10">
    <property type="entry name" value="Beta Polymerase, domain 2"/>
    <property type="match status" value="1"/>
</dbReference>
<feature type="domain" description="tRNA nucleotidyltransferase/poly(A) polymerase RNA and SrmB- binding" evidence="11">
    <location>
        <begin position="168"/>
        <end position="222"/>
    </location>
</feature>
<evidence type="ECO:0000256" key="9">
    <source>
        <dbReference type="RuleBase" id="RU003953"/>
    </source>
</evidence>
<accession>A0ABV8UU45</accession>
<dbReference type="Pfam" id="PF12627">
    <property type="entry name" value="PolyA_pol_RNAbd"/>
    <property type="match status" value="1"/>
</dbReference>
<evidence type="ECO:0000256" key="1">
    <source>
        <dbReference type="ARBA" id="ARBA00001946"/>
    </source>
</evidence>
<comment type="similarity">
    <text evidence="9">Belongs to the tRNA nucleotidyltransferase/poly(A) polymerase family.</text>
</comment>
<dbReference type="PANTHER" id="PTHR46173">
    <property type="entry name" value="CCA TRNA NUCLEOTIDYLTRANSFERASE 1, MITOCHONDRIAL"/>
    <property type="match status" value="1"/>
</dbReference>
<keyword evidence="8 9" id="KW-0694">RNA-binding</keyword>
<evidence type="ECO:0000256" key="2">
    <source>
        <dbReference type="ARBA" id="ARBA00022679"/>
    </source>
</evidence>
<evidence type="ECO:0000259" key="12">
    <source>
        <dbReference type="Pfam" id="PF13735"/>
    </source>
</evidence>
<evidence type="ECO:0000256" key="5">
    <source>
        <dbReference type="ARBA" id="ARBA00022723"/>
    </source>
</evidence>
<dbReference type="InterPro" id="IPR043519">
    <property type="entry name" value="NT_sf"/>
</dbReference>
<dbReference type="InterPro" id="IPR032828">
    <property type="entry name" value="PolyA_RNA-bd"/>
</dbReference>
<evidence type="ECO:0000313" key="13">
    <source>
        <dbReference type="EMBL" id="MFC4354594.1"/>
    </source>
</evidence>
<gene>
    <name evidence="13" type="ORF">ACFO0S_05800</name>
</gene>
<proteinExistence type="inferred from homology"/>
<comment type="caution">
    <text evidence="13">The sequence shown here is derived from an EMBL/GenBank/DDBJ whole genome shotgun (WGS) entry which is preliminary data.</text>
</comment>
<feature type="domain" description="Poly A polymerase head" evidence="10">
    <location>
        <begin position="23"/>
        <end position="141"/>
    </location>
</feature>
<dbReference type="Pfam" id="PF13735">
    <property type="entry name" value="tRNA_NucTran2_2"/>
    <property type="match status" value="1"/>
</dbReference>
<dbReference type="NCBIfam" id="NF009814">
    <property type="entry name" value="PRK13299.1"/>
    <property type="match status" value="1"/>
</dbReference>
<comment type="cofactor">
    <cofactor evidence="1">
        <name>Mg(2+)</name>
        <dbReference type="ChEBI" id="CHEBI:18420"/>
    </cofactor>
</comment>
<keyword evidence="14" id="KW-1185">Reference proteome</keyword>
<dbReference type="SUPFAM" id="SSF81301">
    <property type="entry name" value="Nucleotidyltransferase"/>
    <property type="match status" value="1"/>
</dbReference>
<keyword evidence="6" id="KW-0547">Nucleotide-binding</keyword>
<dbReference type="CDD" id="cd05398">
    <property type="entry name" value="NT_ClassII-CCAase"/>
    <property type="match status" value="1"/>
</dbReference>
<evidence type="ECO:0000256" key="3">
    <source>
        <dbReference type="ARBA" id="ARBA00022694"/>
    </source>
</evidence>
<dbReference type="InterPro" id="IPR002646">
    <property type="entry name" value="PolA_pol_head_dom"/>
</dbReference>
<keyword evidence="2 9" id="KW-0808">Transferase</keyword>
<protein>
    <submittedName>
        <fullName evidence="13">CCA tRNA nucleotidyltransferase</fullName>
        <ecNumber evidence="13">2.7.7.72</ecNumber>
    </submittedName>
</protein>
<dbReference type="SUPFAM" id="SSF81891">
    <property type="entry name" value="Poly A polymerase C-terminal region-like"/>
    <property type="match status" value="1"/>
</dbReference>
<evidence type="ECO:0000259" key="10">
    <source>
        <dbReference type="Pfam" id="PF01743"/>
    </source>
</evidence>
<evidence type="ECO:0000313" key="14">
    <source>
        <dbReference type="Proteomes" id="UP001595733"/>
    </source>
</evidence>
<keyword evidence="3" id="KW-0819">tRNA processing</keyword>
<sequence length="388" mass="44485">MKSRWPAAFQVIDALERQGFEAVVVGGAVRDYLLDKRVKDYDVATSATPEEVKRVFTRTIDTGIAHGTVTVLMGQPVEVTTFRVETEYTDFRRPDTVQFVRNLKDDLARRDFTINAMALTKEDQLIDYYGGKVDLEQNVIRAVGEAEKRFSEDALRILRGIRFTSQLGFCIENQTDIAMKQCAALLTHIAKERVKQELDRIWTSANPEKALRYLRQEELNKALPGDWQVLPSLTKGFLTASLGWAWYHAFQPSRIDLPFSNVEKKLIQETNEVIERIHTYGWTYEAVFGFSKESVLVSHVVFSEASPFYTDEEVESWLTKAPLRSLIDLSVSGRELIEWSAAKQGPWIRTLQQQIAQQILQGHLENTQPAIKDWMKKNDTETTNFRNS</sequence>
<dbReference type="InterPro" id="IPR032810">
    <property type="entry name" value="CCA-adding_enz_C"/>
</dbReference>
<dbReference type="Pfam" id="PF01743">
    <property type="entry name" value="PolyA_pol"/>
    <property type="match status" value="1"/>
</dbReference>
<evidence type="ECO:0000256" key="4">
    <source>
        <dbReference type="ARBA" id="ARBA00022695"/>
    </source>
</evidence>
<keyword evidence="4 13" id="KW-0548">Nucleotidyltransferase</keyword>
<dbReference type="Proteomes" id="UP001595733">
    <property type="component" value="Unassembled WGS sequence"/>
</dbReference>
<reference evidence="14" key="1">
    <citation type="journal article" date="2019" name="Int. J. Syst. Evol. Microbiol.">
        <title>The Global Catalogue of Microorganisms (GCM) 10K type strain sequencing project: providing services to taxonomists for standard genome sequencing and annotation.</title>
        <authorList>
            <consortium name="The Broad Institute Genomics Platform"/>
            <consortium name="The Broad Institute Genome Sequencing Center for Infectious Disease"/>
            <person name="Wu L."/>
            <person name="Ma J."/>
        </authorList>
    </citation>
    <scope>NUCLEOTIDE SEQUENCE [LARGE SCALE GENOMIC DNA]</scope>
    <source>
        <strain evidence="14">CCUG 50353</strain>
    </source>
</reference>
<name>A0ABV8UU45_9BACL</name>
<organism evidence="13 14">
    <name type="scientific">Chryseomicrobium palamuruense</name>
    <dbReference type="NCBI Taxonomy" id="682973"/>
    <lineage>
        <taxon>Bacteria</taxon>
        <taxon>Bacillati</taxon>
        <taxon>Bacillota</taxon>
        <taxon>Bacilli</taxon>
        <taxon>Bacillales</taxon>
        <taxon>Caryophanaceae</taxon>
        <taxon>Chryseomicrobium</taxon>
    </lineage>
</organism>
<dbReference type="GO" id="GO:0004810">
    <property type="term" value="F:CCA tRNA nucleotidyltransferase activity"/>
    <property type="evidence" value="ECO:0007669"/>
    <property type="project" value="UniProtKB-EC"/>
</dbReference>
<feature type="domain" description="CCA-adding enzyme C-terminal" evidence="12">
    <location>
        <begin position="256"/>
        <end position="374"/>
    </location>
</feature>
<keyword evidence="7" id="KW-0460">Magnesium</keyword>
<dbReference type="EMBL" id="JBHSEF010000011">
    <property type="protein sequence ID" value="MFC4354594.1"/>
    <property type="molecule type" value="Genomic_DNA"/>
</dbReference>
<dbReference type="Gene3D" id="1.10.3090.10">
    <property type="entry name" value="cca-adding enzyme, domain 2"/>
    <property type="match status" value="1"/>
</dbReference>